<feature type="transmembrane region" description="Helical" evidence="1">
    <location>
        <begin position="234"/>
        <end position="257"/>
    </location>
</feature>
<feature type="transmembrane region" description="Helical" evidence="1">
    <location>
        <begin position="323"/>
        <end position="344"/>
    </location>
</feature>
<feature type="transmembrane region" description="Helical" evidence="1">
    <location>
        <begin position="1021"/>
        <end position="1040"/>
    </location>
</feature>
<dbReference type="Proteomes" id="UP000176253">
    <property type="component" value="Unassembled WGS sequence"/>
</dbReference>
<evidence type="ECO:0000313" key="3">
    <source>
        <dbReference type="Proteomes" id="UP000176253"/>
    </source>
</evidence>
<gene>
    <name evidence="2" type="ORF">A3D78_05635</name>
</gene>
<evidence type="ECO:0000256" key="1">
    <source>
        <dbReference type="SAM" id="Phobius"/>
    </source>
</evidence>
<feature type="transmembrane region" description="Helical" evidence="1">
    <location>
        <begin position="16"/>
        <end position="36"/>
    </location>
</feature>
<keyword evidence="1" id="KW-0812">Transmembrane</keyword>
<feature type="transmembrane region" description="Helical" evidence="1">
    <location>
        <begin position="423"/>
        <end position="443"/>
    </location>
</feature>
<protein>
    <recommendedName>
        <fullName evidence="4">Membrane protein 6-pyruvoyl-tetrahydropterin synthase-related domain-containing protein</fullName>
    </recommendedName>
</protein>
<accession>A0A1F6A2L2</accession>
<feature type="transmembrane region" description="Helical" evidence="1">
    <location>
        <begin position="137"/>
        <end position="157"/>
    </location>
</feature>
<reference evidence="2 3" key="1">
    <citation type="journal article" date="2016" name="Nat. Commun.">
        <title>Thousands of microbial genomes shed light on interconnected biogeochemical processes in an aquifer system.</title>
        <authorList>
            <person name="Anantharaman K."/>
            <person name="Brown C.T."/>
            <person name="Hug L.A."/>
            <person name="Sharon I."/>
            <person name="Castelle C.J."/>
            <person name="Probst A.J."/>
            <person name="Thomas B.C."/>
            <person name="Singh A."/>
            <person name="Wilkins M.J."/>
            <person name="Karaoz U."/>
            <person name="Brodie E.L."/>
            <person name="Williams K.H."/>
            <person name="Hubbard S.S."/>
            <person name="Banfield J.F."/>
        </authorList>
    </citation>
    <scope>NUCLEOTIDE SEQUENCE [LARGE SCALE GENOMIC DNA]</scope>
</reference>
<feature type="transmembrane region" description="Helical" evidence="1">
    <location>
        <begin position="392"/>
        <end position="411"/>
    </location>
</feature>
<proteinExistence type="predicted"/>
<keyword evidence="1" id="KW-1133">Transmembrane helix</keyword>
<feature type="transmembrane region" description="Helical" evidence="1">
    <location>
        <begin position="189"/>
        <end position="222"/>
    </location>
</feature>
<keyword evidence="1" id="KW-0472">Membrane</keyword>
<dbReference type="AlphaFoldDB" id="A0A1F6A2L2"/>
<name>A0A1F6A2L2_9BACT</name>
<feature type="transmembrane region" description="Helical" evidence="1">
    <location>
        <begin position="350"/>
        <end position="371"/>
    </location>
</feature>
<sequence length="1044" mass="123029">MQPKEIFRFQKHHHPIAFLPYVLILGLLFIIFILNYKQGTYLSGWDNLQTEFSPLLAIKRSIFGVWQEYQGLGLLAGMGHASDLIRQIPQLLLSKFLPINLLRYFIHFLMLFIGSAGLYAFLYSVILNKFQEKIKILGSLSGAFLYLFNLATVQMFYVPYEPFSSQFAFLPWLFWANYHFLADSSRKNLLLLILINFFSVPQGYVGTVFFVYLMIITFFFFFKLLESITNLKKIIIAVLVIFLVNSFWLLPNLYFALTKSSVNLLSKSNQMVTNDNFLRNKKYGDLENVILLKGFWFDNVEINDKGVMDYQMGDWVRHFRNGYIVYLGYIIFIFSLIGVFFALFNKNKNLYPPILIFIVSLALIGNDIPYLSKISELFYRIPLFKQIFRTPYTKFAFILAFSLSIFYGYFVSIAIKSLKPKNLLFYIALPLMILPLIFTYPVFTGHLFYPRVKANIPQDYFEVFKFFNKQPSHTRIANFPQYSFWGWTFYRWNYSGSGFLWYGIEQPLIDRAFDVWSRENENYYHEITYALYSGKKDLFEKILEKYQIDWLLVDYNVVSFANAKELYWDRLIKIINTSDKIILKQKFGNIEIYQTNLVNKPSKFVFLAENINSVEPEYTWNNYDSAFYWLSNYQSNFNSITATDNLYFPFRSLFTGRQQDELEFQISQNSDEYIFRNFIPPKYAGKYLQIPKIEYEEMIEVQSDNSVSFGNKLPSLYLDGESIQYKPSTESSSMVKLPEFQEGHLEIKVPKQNGLYSYHSDTGRSLFNKTTFNCDEFNQGNYNSQNIEKFAKEWLRLFSLNSSNCFDINLSRLSHKFAYLIKIESFNQEGKSILFTVRNKISKRNDIEVYLPDSKYPVNSYYILPPMEEYGAGYILHFDNISIGREKSINFINSITVNPIPYKFLTALRVTNENILDIKLENIESSDLSIYHPNPSFYQIKLLDNNDFNRNKTLVLSQSYDKGWKAYRITKNNLIISLFPFWFGKELKDHLKVNNWENGWLLPTTNDQRPTTIIIVYLPQYLEYLGFALWLLLPVTFLFVHKSS</sequence>
<comment type="caution">
    <text evidence="2">The sequence shown here is derived from an EMBL/GenBank/DDBJ whole genome shotgun (WGS) entry which is preliminary data.</text>
</comment>
<organism evidence="2 3">
    <name type="scientific">Candidatus Gottesmanbacteria bacterium RIFCSPHIGHO2_02_FULL_39_14</name>
    <dbReference type="NCBI Taxonomy" id="1798383"/>
    <lineage>
        <taxon>Bacteria</taxon>
        <taxon>Candidatus Gottesmaniibacteriota</taxon>
    </lineage>
</organism>
<feature type="transmembrane region" description="Helical" evidence="1">
    <location>
        <begin position="104"/>
        <end position="125"/>
    </location>
</feature>
<evidence type="ECO:0008006" key="4">
    <source>
        <dbReference type="Google" id="ProtNLM"/>
    </source>
</evidence>
<dbReference type="EMBL" id="MFJM01000012">
    <property type="protein sequence ID" value="OGG18911.1"/>
    <property type="molecule type" value="Genomic_DNA"/>
</dbReference>
<evidence type="ECO:0000313" key="2">
    <source>
        <dbReference type="EMBL" id="OGG18911.1"/>
    </source>
</evidence>